<comment type="caution">
    <text evidence="2">The sequence shown here is derived from an EMBL/GenBank/DDBJ whole genome shotgun (WGS) entry which is preliminary data.</text>
</comment>
<feature type="compositionally biased region" description="Low complexity" evidence="1">
    <location>
        <begin position="1239"/>
        <end position="1249"/>
    </location>
</feature>
<feature type="compositionally biased region" description="Polar residues" evidence="1">
    <location>
        <begin position="548"/>
        <end position="557"/>
    </location>
</feature>
<accession>A0ABQ5RSE1</accession>
<feature type="compositionally biased region" description="Low complexity" evidence="1">
    <location>
        <begin position="516"/>
        <end position="542"/>
    </location>
</feature>
<feature type="region of interest" description="Disordered" evidence="1">
    <location>
        <begin position="875"/>
        <end position="897"/>
    </location>
</feature>
<dbReference type="Proteomes" id="UP001165090">
    <property type="component" value="Unassembled WGS sequence"/>
</dbReference>
<proteinExistence type="predicted"/>
<feature type="compositionally biased region" description="Low complexity" evidence="1">
    <location>
        <begin position="217"/>
        <end position="232"/>
    </location>
</feature>
<feature type="compositionally biased region" description="Gly residues" evidence="1">
    <location>
        <begin position="1229"/>
        <end position="1238"/>
    </location>
</feature>
<sequence length="1510" mass="156279">MLPPTAAAERDAIAAFLAMKQQTINLKEPRVPAAPNSSQHEELSRQLNSSPPAANPDPNSEPNPHLHPSQQVLIQPTCQQPILPQQQQPPCSSQQSLHAQRMRIMVSTKDSDSAAEVEVIPNSTVQGLVDRQPLIALTQALQPSQAQAQRLESPCPQYAALSRASINPHCLGPLTAGLFRSRGIQAPAGSVPGHLLSGAARGGSGDRQMKSPRRSETAVTAAALPTAPGLAAEQPPPPSLTSASTLPAGPPNLIPLTPPRAGLQFAPLQANLMNNRRARPPLESSAIQFTPAAAAAASAAAASAAAAAAAAVPSSAATTARPTPCCHPFGPPGPRPNQQAIAFGGLVSDDNHKAAAAKVNCGLGSMPLQAPLSSMGSCTSGGSSNSRVGGGADNGLAVPMAIAPMSMNANCPPPLRRTSAEPLPLSRFAHCSNSNCSVGGGGGGAGTGAGAGAGGASMHQDAVLNAPMAVIAASMVGPGEAATAAARPPACDPTAANSATTSVTFFPSWSSEGSFAQQQHQHLAQQQQQQQEVPSPLSQEQQGPGLQRMQTFDANVIQQQQQGLGQPRPLPQQHPPITQQQRHQERSQYLNQQQSQQQEQVRHPPPPPPPPPSQQQQQSQQQSLPQPQQRFVNHDQPTAHEAPSALWPRYQRRHERLRQTCEYQAKQFLQQRQQLILQHQQEEEHDAVGQVGVEGQAPQQHQQSYQHQQQVREAGLESAGPVAQAQQTSFVTLHPSGALTAAAPPPPQRRQLLSAMKMPAWMRKVVQQRLAADTSDGAAATATAAAAAAGHDGGPPPGVGASGSESAAAGWLRSRSHRFKSDARHSMRVTFGTVVEGEEGEDEEEEGNLVPPEACPSPVLDHEAMVVQDRRSQAYVSSAPRWGHDPPPPPERQQDSTSCAPVCAARRLDWAKALGSDPEDKAMEAASGEPVLLVGKAADGSRAAAVEGAGKAERVAVAAVVAPEEVKGTANQEDEVGAATAAVATAAEVEVGAEGQVQELVAASELEAEVPADEKGVVETEVEGLTATEAEAEAALTTMILVIDSEAKAAENERALSETAKGIANVTAGGQMTVVAIAGGSESETARETDLLTLAEEGATTEVTEALAVMAEAEAEVEAKSDTAEGLAATEADARLPTPDASQPAAGPPYGNDDAVSPQEQLAPLPLTASVSPNGGNSSCFRPMRGDGETRSYNPGVPEPTAVPWWQTLCPQSKGSRSNGKAKSSRSSGGRGGGGGSCRGSVESSSVEARGGGGGSGSCSNSGGDTSRSSVDCVSQENDAGPTSDEGQCIAPPPPKLISQQVLLPVQQLPVASEHALLEQQQQQQLGQGQGQGRRHGQQLSEAPASGPGEQQQQQEEKDPKQGGTPVQQPQSQLRGATLEDEHFCGAAVSDDDDGGGGGGDDDEAEEEDMGGDIASAAEPPAPTSAAPAISDDGPVLPDKVQVDMSITEEREVTAVVSAAESAAKRDGRFDGFVKEAVAAAGMAALELDQLQRFVREAEAEKDAEEQSVE</sequence>
<feature type="compositionally biased region" description="Low complexity" evidence="1">
    <location>
        <begin position="696"/>
        <end position="709"/>
    </location>
</feature>
<feature type="region of interest" description="Disordered" evidence="1">
    <location>
        <begin position="837"/>
        <end position="857"/>
    </location>
</feature>
<feature type="region of interest" description="Disordered" evidence="1">
    <location>
        <begin position="27"/>
        <end position="70"/>
    </location>
</feature>
<feature type="compositionally biased region" description="Basic and acidic residues" evidence="1">
    <location>
        <begin position="207"/>
        <end position="216"/>
    </location>
</feature>
<feature type="compositionally biased region" description="Low complexity" evidence="1">
    <location>
        <begin position="1412"/>
        <end position="1429"/>
    </location>
</feature>
<name>A0ABQ5RSE1_9CHLO</name>
<feature type="region of interest" description="Disordered" evidence="1">
    <location>
        <begin position="1319"/>
        <end position="1438"/>
    </location>
</feature>
<feature type="compositionally biased region" description="Low complexity" evidence="1">
    <location>
        <begin position="1213"/>
        <end position="1228"/>
    </location>
</feature>
<dbReference type="EMBL" id="BSDZ01000005">
    <property type="protein sequence ID" value="GLI60169.1"/>
    <property type="molecule type" value="Genomic_DNA"/>
</dbReference>
<feature type="region of interest" description="Disordered" evidence="1">
    <location>
        <begin position="787"/>
        <end position="806"/>
    </location>
</feature>
<feature type="non-terminal residue" evidence="2">
    <location>
        <position position="1510"/>
    </location>
</feature>
<feature type="region of interest" description="Disordered" evidence="1">
    <location>
        <begin position="190"/>
        <end position="250"/>
    </location>
</feature>
<evidence type="ECO:0000313" key="2">
    <source>
        <dbReference type="EMBL" id="GLI60169.1"/>
    </source>
</evidence>
<evidence type="ECO:0000256" key="1">
    <source>
        <dbReference type="SAM" id="MobiDB-lite"/>
    </source>
</evidence>
<feature type="compositionally biased region" description="Low complexity" evidence="1">
    <location>
        <begin position="1258"/>
        <end position="1267"/>
    </location>
</feature>
<feature type="compositionally biased region" description="Low complexity" evidence="1">
    <location>
        <begin position="614"/>
        <end position="629"/>
    </location>
</feature>
<feature type="compositionally biased region" description="Polar residues" evidence="1">
    <location>
        <begin position="1365"/>
        <end position="1375"/>
    </location>
</feature>
<evidence type="ECO:0000313" key="3">
    <source>
        <dbReference type="Proteomes" id="UP001165090"/>
    </source>
</evidence>
<feature type="compositionally biased region" description="Pro residues" evidence="1">
    <location>
        <begin position="603"/>
        <end position="613"/>
    </location>
</feature>
<keyword evidence="3" id="KW-1185">Reference proteome</keyword>
<gene>
    <name evidence="2" type="ORF">VaNZ11_002214</name>
</gene>
<protein>
    <submittedName>
        <fullName evidence="2">Uncharacterized protein</fullName>
    </submittedName>
</protein>
<feature type="region of interest" description="Disordered" evidence="1">
    <location>
        <begin position="1131"/>
        <end position="1295"/>
    </location>
</feature>
<feature type="compositionally biased region" description="Acidic residues" evidence="1">
    <location>
        <begin position="837"/>
        <end position="847"/>
    </location>
</feature>
<feature type="compositionally biased region" description="Polar residues" evidence="1">
    <location>
        <begin position="1169"/>
        <end position="1180"/>
    </location>
</feature>
<feature type="region of interest" description="Disordered" evidence="1">
    <location>
        <begin position="511"/>
        <end position="629"/>
    </location>
</feature>
<feature type="compositionally biased region" description="Polar residues" evidence="1">
    <location>
        <begin position="1268"/>
        <end position="1278"/>
    </location>
</feature>
<reference evidence="2 3" key="1">
    <citation type="journal article" date="2023" name="IScience">
        <title>Expanded male sex-determining region conserved during the evolution of homothallism in the green alga Volvox.</title>
        <authorList>
            <person name="Yamamoto K."/>
            <person name="Matsuzaki R."/>
            <person name="Mahakham W."/>
            <person name="Heman W."/>
            <person name="Sekimoto H."/>
            <person name="Kawachi M."/>
            <person name="Minakuchi Y."/>
            <person name="Toyoda A."/>
            <person name="Nozaki H."/>
        </authorList>
    </citation>
    <scope>NUCLEOTIDE SEQUENCE [LARGE SCALE GENOMIC DNA]</scope>
    <source>
        <strain evidence="2 3">NIES-4468</strain>
    </source>
</reference>
<feature type="compositionally biased region" description="Low complexity" evidence="1">
    <location>
        <begin position="587"/>
        <end position="599"/>
    </location>
</feature>
<organism evidence="2 3">
    <name type="scientific">Volvox africanus</name>
    <dbReference type="NCBI Taxonomy" id="51714"/>
    <lineage>
        <taxon>Eukaryota</taxon>
        <taxon>Viridiplantae</taxon>
        <taxon>Chlorophyta</taxon>
        <taxon>core chlorophytes</taxon>
        <taxon>Chlorophyceae</taxon>
        <taxon>CS clade</taxon>
        <taxon>Chlamydomonadales</taxon>
        <taxon>Volvocaceae</taxon>
        <taxon>Volvox</taxon>
    </lineage>
</organism>
<feature type="region of interest" description="Disordered" evidence="1">
    <location>
        <begin position="693"/>
        <end position="725"/>
    </location>
</feature>
<feature type="compositionally biased region" description="Acidic residues" evidence="1">
    <location>
        <begin position="1390"/>
        <end position="1411"/>
    </location>
</feature>
<feature type="compositionally biased region" description="Low complexity" evidence="1">
    <location>
        <begin position="558"/>
        <end position="567"/>
    </location>
</feature>